<comment type="similarity">
    <text evidence="2">Belongs to the major facilitator superfamily. TCR/Tet family.</text>
</comment>
<reference evidence="9" key="1">
    <citation type="submission" date="2021-03" db="EMBL/GenBank/DDBJ databases">
        <title>Revisited historic fungal species revealed as producer of novel bioactive compounds through whole genome sequencing and comparative genomics.</title>
        <authorList>
            <person name="Vignolle G.A."/>
            <person name="Hochenegger N."/>
            <person name="Mach R.L."/>
            <person name="Mach-Aigner A.R."/>
            <person name="Javad Rahimi M."/>
            <person name="Salim K.A."/>
            <person name="Chan C.M."/>
            <person name="Lim L.B.L."/>
            <person name="Cai F."/>
            <person name="Druzhinina I.S."/>
            <person name="U'Ren J.M."/>
            <person name="Derntl C."/>
        </authorList>
    </citation>
    <scope>NUCLEOTIDE SEQUENCE</scope>
    <source>
        <strain evidence="9">TUCIM 5799</strain>
    </source>
</reference>
<evidence type="ECO:0000259" key="8">
    <source>
        <dbReference type="PROSITE" id="PS50850"/>
    </source>
</evidence>
<dbReference type="PANTHER" id="PTHR23501:SF12">
    <property type="entry name" value="MAJOR FACILITATOR SUPERFAMILY (MFS) PROFILE DOMAIN-CONTAINING PROTEIN-RELATED"/>
    <property type="match status" value="1"/>
</dbReference>
<name>A0A9P9WFS6_9PEZI</name>
<dbReference type="SUPFAM" id="SSF103473">
    <property type="entry name" value="MFS general substrate transporter"/>
    <property type="match status" value="1"/>
</dbReference>
<feature type="transmembrane region" description="Helical" evidence="7">
    <location>
        <begin position="311"/>
        <end position="329"/>
    </location>
</feature>
<feature type="transmembrane region" description="Helical" evidence="7">
    <location>
        <begin position="401"/>
        <end position="422"/>
    </location>
</feature>
<proteinExistence type="inferred from homology"/>
<protein>
    <recommendedName>
        <fullName evidence="8">Major facilitator superfamily (MFS) profile domain-containing protein</fullName>
    </recommendedName>
</protein>
<keyword evidence="10" id="KW-1185">Reference proteome</keyword>
<feature type="transmembrane region" description="Helical" evidence="7">
    <location>
        <begin position="228"/>
        <end position="250"/>
    </location>
</feature>
<comment type="caution">
    <text evidence="9">The sequence shown here is derived from an EMBL/GenBank/DDBJ whole genome shotgun (WGS) entry which is preliminary data.</text>
</comment>
<dbReference type="InterPro" id="IPR011701">
    <property type="entry name" value="MFS"/>
</dbReference>
<dbReference type="InterPro" id="IPR020846">
    <property type="entry name" value="MFS_dom"/>
</dbReference>
<feature type="domain" description="Major facilitator superfamily (MFS) profile" evidence="8">
    <location>
        <begin position="1"/>
        <end position="501"/>
    </location>
</feature>
<feature type="transmembrane region" description="Helical" evidence="7">
    <location>
        <begin position="123"/>
        <end position="149"/>
    </location>
</feature>
<dbReference type="EMBL" id="JAFIMR010000030">
    <property type="protein sequence ID" value="KAI1861145.1"/>
    <property type="molecule type" value="Genomic_DNA"/>
</dbReference>
<feature type="transmembrane region" description="Helical" evidence="7">
    <location>
        <begin position="479"/>
        <end position="498"/>
    </location>
</feature>
<dbReference type="Gene3D" id="1.20.1250.20">
    <property type="entry name" value="MFS general substrate transporter like domains"/>
    <property type="match status" value="1"/>
</dbReference>
<sequence>MVVGSDVANGKENESYDLSNVANIQATLYEAFGHIELLPFCAMSYAIAQTAGVPLVRKFSNFTDLRILIVMGSVVFSVGAAVCGSAPTMNAFIIGRVVKGLGGSLLTQTTQQYLVMLCRPTEVALVAGVLGLAWVVGLLLGPILGALFAENHHLTWRWAFYIVIPLIMGVVAPLAGTIAPPPPIHAKRSFVSNLGRIDWVGFILHSASVVLLPSVIAFSGLTWPWNSGAAITVWVITGLVVMAYFVQQAFSLFTTPEHRLMPVDALKNRTVLLVFIATCMMAIGYTISLYYSALFFAFARGQGPISSAIHMLPLVGTFIACVLISGALLPMVRRYAAIYTLGGLIIVGASGYIVTISPTSPDSAILGATALLGAGVGLTFPIGVSIISFVLPKQWAPDAALLNTLGISFPACFTVALAGCVYENLGHRDLSAALRPFGFSDAEIREALAGASARLTGAVDQQIQMVASTTVTRIIAKEFYILVVAGIVMITAAAFMKWEALEFKGRRPAEDTDTK</sequence>
<gene>
    <name evidence="9" type="ORF">JX265_009764</name>
</gene>
<evidence type="ECO:0000313" key="9">
    <source>
        <dbReference type="EMBL" id="KAI1861145.1"/>
    </source>
</evidence>
<organism evidence="9 10">
    <name type="scientific">Neoarthrinium moseri</name>
    <dbReference type="NCBI Taxonomy" id="1658444"/>
    <lineage>
        <taxon>Eukaryota</taxon>
        <taxon>Fungi</taxon>
        <taxon>Dikarya</taxon>
        <taxon>Ascomycota</taxon>
        <taxon>Pezizomycotina</taxon>
        <taxon>Sordariomycetes</taxon>
        <taxon>Xylariomycetidae</taxon>
        <taxon>Amphisphaeriales</taxon>
        <taxon>Apiosporaceae</taxon>
        <taxon>Neoarthrinium</taxon>
    </lineage>
</organism>
<dbReference type="GO" id="GO:0022857">
    <property type="term" value="F:transmembrane transporter activity"/>
    <property type="evidence" value="ECO:0007669"/>
    <property type="project" value="InterPro"/>
</dbReference>
<dbReference type="PROSITE" id="PS50850">
    <property type="entry name" value="MFS"/>
    <property type="match status" value="1"/>
</dbReference>
<dbReference type="PANTHER" id="PTHR23501">
    <property type="entry name" value="MAJOR FACILITATOR SUPERFAMILY"/>
    <property type="match status" value="1"/>
</dbReference>
<keyword evidence="6 7" id="KW-0472">Membrane</keyword>
<evidence type="ECO:0000256" key="7">
    <source>
        <dbReference type="SAM" id="Phobius"/>
    </source>
</evidence>
<feature type="transmembrane region" description="Helical" evidence="7">
    <location>
        <begin position="366"/>
        <end position="389"/>
    </location>
</feature>
<evidence type="ECO:0000256" key="3">
    <source>
        <dbReference type="ARBA" id="ARBA00022448"/>
    </source>
</evidence>
<evidence type="ECO:0000256" key="1">
    <source>
        <dbReference type="ARBA" id="ARBA00004141"/>
    </source>
</evidence>
<feature type="transmembrane region" description="Helical" evidence="7">
    <location>
        <begin position="158"/>
        <end position="179"/>
    </location>
</feature>
<dbReference type="Pfam" id="PF07690">
    <property type="entry name" value="MFS_1"/>
    <property type="match status" value="1"/>
</dbReference>
<dbReference type="GO" id="GO:0005886">
    <property type="term" value="C:plasma membrane"/>
    <property type="evidence" value="ECO:0007669"/>
    <property type="project" value="TreeGrafter"/>
</dbReference>
<feature type="transmembrane region" description="Helical" evidence="7">
    <location>
        <begin position="68"/>
        <end position="94"/>
    </location>
</feature>
<evidence type="ECO:0000313" key="10">
    <source>
        <dbReference type="Proteomes" id="UP000829685"/>
    </source>
</evidence>
<keyword evidence="4 7" id="KW-0812">Transmembrane</keyword>
<dbReference type="AlphaFoldDB" id="A0A9P9WFS6"/>
<comment type="subcellular location">
    <subcellularLocation>
        <location evidence="1">Membrane</location>
        <topology evidence="1">Multi-pass membrane protein</topology>
    </subcellularLocation>
</comment>
<feature type="transmembrane region" description="Helical" evidence="7">
    <location>
        <begin position="270"/>
        <end position="299"/>
    </location>
</feature>
<evidence type="ECO:0000256" key="2">
    <source>
        <dbReference type="ARBA" id="ARBA00007520"/>
    </source>
</evidence>
<evidence type="ECO:0000256" key="4">
    <source>
        <dbReference type="ARBA" id="ARBA00022692"/>
    </source>
</evidence>
<dbReference type="InterPro" id="IPR036259">
    <property type="entry name" value="MFS_trans_sf"/>
</dbReference>
<keyword evidence="3" id="KW-0813">Transport</keyword>
<feature type="transmembrane region" description="Helical" evidence="7">
    <location>
        <begin position="335"/>
        <end position="354"/>
    </location>
</feature>
<evidence type="ECO:0000256" key="6">
    <source>
        <dbReference type="ARBA" id="ARBA00023136"/>
    </source>
</evidence>
<keyword evidence="5 7" id="KW-1133">Transmembrane helix</keyword>
<evidence type="ECO:0000256" key="5">
    <source>
        <dbReference type="ARBA" id="ARBA00022989"/>
    </source>
</evidence>
<feature type="transmembrane region" description="Helical" evidence="7">
    <location>
        <begin position="199"/>
        <end position="221"/>
    </location>
</feature>
<dbReference type="Proteomes" id="UP000829685">
    <property type="component" value="Unassembled WGS sequence"/>
</dbReference>
<accession>A0A9P9WFS6</accession>